<reference evidence="1 2" key="1">
    <citation type="submission" date="2016-05" db="EMBL/GenBank/DDBJ databases">
        <title>Microbial solvent formation.</title>
        <authorList>
            <person name="Poehlein A."/>
            <person name="Montoya Solano J.D."/>
            <person name="Flitsch S."/>
            <person name="Krabben P."/>
            <person name="Duerre P."/>
            <person name="Daniel R."/>
        </authorList>
    </citation>
    <scope>NUCLEOTIDE SEQUENCE [LARGE SCALE GENOMIC DNA]</scope>
    <source>
        <strain evidence="1 2">DSM 2619</strain>
    </source>
</reference>
<name>A0A1S8TKM4_9CLOT</name>
<dbReference type="Proteomes" id="UP000190890">
    <property type="component" value="Unassembled WGS sequence"/>
</dbReference>
<gene>
    <name evidence="1" type="ORF">CLPUN_19190</name>
</gene>
<evidence type="ECO:0008006" key="3">
    <source>
        <dbReference type="Google" id="ProtNLM"/>
    </source>
</evidence>
<dbReference type="OrthoDB" id="9802055at2"/>
<evidence type="ECO:0000313" key="2">
    <source>
        <dbReference type="Proteomes" id="UP000190890"/>
    </source>
</evidence>
<accession>A0A1S8TKM4</accession>
<dbReference type="RefSeq" id="WP_143329021.1">
    <property type="nucleotide sequence ID" value="NZ_LZZM01000127.1"/>
</dbReference>
<dbReference type="EMBL" id="LZZM01000127">
    <property type="protein sequence ID" value="OOM78310.1"/>
    <property type="molecule type" value="Genomic_DNA"/>
</dbReference>
<evidence type="ECO:0000313" key="1">
    <source>
        <dbReference type="EMBL" id="OOM78310.1"/>
    </source>
</evidence>
<organism evidence="1 2">
    <name type="scientific">Clostridium puniceum</name>
    <dbReference type="NCBI Taxonomy" id="29367"/>
    <lineage>
        <taxon>Bacteria</taxon>
        <taxon>Bacillati</taxon>
        <taxon>Bacillota</taxon>
        <taxon>Clostridia</taxon>
        <taxon>Eubacteriales</taxon>
        <taxon>Clostridiaceae</taxon>
        <taxon>Clostridium</taxon>
    </lineage>
</organism>
<dbReference type="STRING" id="29367.CLPUN_19190"/>
<protein>
    <recommendedName>
        <fullName evidence="3">Tetratricopeptide repeat protein</fullName>
    </recommendedName>
</protein>
<dbReference type="AlphaFoldDB" id="A0A1S8TKM4"/>
<comment type="caution">
    <text evidence="1">The sequence shown here is derived from an EMBL/GenBank/DDBJ whole genome shotgun (WGS) entry which is preliminary data.</text>
</comment>
<sequence>MDIINKIFRNMKKELFLEQLIQLDFELQKGYEYLENHEEDKAIKIWCEAWNEMMDYMQKNNLKSFESFNEIFNGRIYIMNWINDFGSNLYCVIENSRNIEIIKSYGNIRILLNEQIQNFIEIKDEIGIENAKRAIAETYFIMGDIEKGEALFKSYLEETPEWGWGWIGWSDQYWICKGDEADFVSGEVLLLKALEVPGLKDKKDVEDRLLELYSESEQYEKLQSLKKKILE</sequence>
<proteinExistence type="predicted"/>
<keyword evidence="2" id="KW-1185">Reference proteome</keyword>